<accession>A0ACC2NX81</accession>
<organism evidence="1 2">
    <name type="scientific">Eretmocerus hayati</name>
    <dbReference type="NCBI Taxonomy" id="131215"/>
    <lineage>
        <taxon>Eukaryota</taxon>
        <taxon>Metazoa</taxon>
        <taxon>Ecdysozoa</taxon>
        <taxon>Arthropoda</taxon>
        <taxon>Hexapoda</taxon>
        <taxon>Insecta</taxon>
        <taxon>Pterygota</taxon>
        <taxon>Neoptera</taxon>
        <taxon>Endopterygota</taxon>
        <taxon>Hymenoptera</taxon>
        <taxon>Apocrita</taxon>
        <taxon>Proctotrupomorpha</taxon>
        <taxon>Chalcidoidea</taxon>
        <taxon>Aphelinidae</taxon>
        <taxon>Aphelininae</taxon>
        <taxon>Eretmocerus</taxon>
    </lineage>
</organism>
<proteinExistence type="predicted"/>
<keyword evidence="2" id="KW-1185">Reference proteome</keyword>
<gene>
    <name evidence="1" type="ORF">QAD02_011696</name>
</gene>
<sequence length="187" mass="21247">MEWEDHSIPIIPVRDQLTIGATWSDTPVGPAQHRTRTGRWPVWDWRDVVRHSRGTCTTPHCDRLGTSLGLARRDPTLPWGLHDIAPRPVSDNPDDQEVLGYESFETDAQPFYSGPHDPSRALSHTYDVTDAQELLHCETDDDNISKVPDYWFESSRTLEEVPDHLSHLTLDVDSVSIVTIILDMLTN</sequence>
<evidence type="ECO:0000313" key="2">
    <source>
        <dbReference type="Proteomes" id="UP001239111"/>
    </source>
</evidence>
<comment type="caution">
    <text evidence="1">The sequence shown here is derived from an EMBL/GenBank/DDBJ whole genome shotgun (WGS) entry which is preliminary data.</text>
</comment>
<reference evidence="1" key="1">
    <citation type="submission" date="2023-04" db="EMBL/GenBank/DDBJ databases">
        <title>A chromosome-level genome assembly of the parasitoid wasp Eretmocerus hayati.</title>
        <authorList>
            <person name="Zhong Y."/>
            <person name="Liu S."/>
            <person name="Liu Y."/>
        </authorList>
    </citation>
    <scope>NUCLEOTIDE SEQUENCE</scope>
    <source>
        <strain evidence="1">ZJU_SS_LIU_2023</strain>
    </source>
</reference>
<protein>
    <submittedName>
        <fullName evidence="1">Uncharacterized protein</fullName>
    </submittedName>
</protein>
<dbReference type="Proteomes" id="UP001239111">
    <property type="component" value="Chromosome 2"/>
</dbReference>
<name>A0ACC2NX81_9HYME</name>
<evidence type="ECO:0000313" key="1">
    <source>
        <dbReference type="EMBL" id="KAJ8675910.1"/>
    </source>
</evidence>
<dbReference type="EMBL" id="CM056742">
    <property type="protein sequence ID" value="KAJ8675910.1"/>
    <property type="molecule type" value="Genomic_DNA"/>
</dbReference>